<dbReference type="EMBL" id="FUYH01000021">
    <property type="protein sequence ID" value="SKA96424.1"/>
    <property type="molecule type" value="Genomic_DNA"/>
</dbReference>
<dbReference type="InterPro" id="IPR008964">
    <property type="entry name" value="Invasin/intimin_cell_adhesion"/>
</dbReference>
<dbReference type="InterPro" id="IPR029052">
    <property type="entry name" value="Metallo-depent_PP-like"/>
</dbReference>
<reference evidence="3" key="1">
    <citation type="submission" date="2017-02" db="EMBL/GenBank/DDBJ databases">
        <authorList>
            <person name="Varghese N."/>
            <person name="Submissions S."/>
        </authorList>
    </citation>
    <scope>NUCLEOTIDE SEQUENCE [LARGE SCALE GENOMIC DNA]</scope>
    <source>
        <strain evidence="3">USBA 833</strain>
    </source>
</reference>
<evidence type="ECO:0000313" key="3">
    <source>
        <dbReference type="Proteomes" id="UP000190105"/>
    </source>
</evidence>
<proteinExistence type="predicted"/>
<dbReference type="Proteomes" id="UP000190105">
    <property type="component" value="Unassembled WGS sequence"/>
</dbReference>
<dbReference type="Pfam" id="PF00149">
    <property type="entry name" value="Metallophos"/>
    <property type="match status" value="1"/>
</dbReference>
<feature type="domain" description="SH3b" evidence="1">
    <location>
        <begin position="1393"/>
        <end position="1452"/>
    </location>
</feature>
<keyword evidence="3" id="KW-1185">Reference proteome</keyword>
<dbReference type="SMART" id="SM00287">
    <property type="entry name" value="SH3b"/>
    <property type="match status" value="1"/>
</dbReference>
<dbReference type="STRING" id="1147123.SAMN05443428_12110"/>
<dbReference type="InterPro" id="IPR018711">
    <property type="entry name" value="NAGPA"/>
</dbReference>
<dbReference type="Gene3D" id="2.60.120.430">
    <property type="entry name" value="Galactose-binding lectin"/>
    <property type="match status" value="1"/>
</dbReference>
<dbReference type="SUPFAM" id="SSF56300">
    <property type="entry name" value="Metallo-dependent phosphatases"/>
    <property type="match status" value="1"/>
</dbReference>
<dbReference type="InterPro" id="IPR003646">
    <property type="entry name" value="SH3-like_bac-type"/>
</dbReference>
<accession>A0A1T4Y3M1</accession>
<dbReference type="Gene3D" id="2.60.40.1080">
    <property type="match status" value="1"/>
</dbReference>
<dbReference type="PANTHER" id="PTHR40446:SF2">
    <property type="entry name" value="N-ACETYLGLUCOSAMINE-1-PHOSPHODIESTER ALPHA-N-ACETYLGLUCOSAMINIDASE"/>
    <property type="match status" value="1"/>
</dbReference>
<dbReference type="InterPro" id="IPR004843">
    <property type="entry name" value="Calcineurin-like_PHP"/>
</dbReference>
<dbReference type="GO" id="GO:0016787">
    <property type="term" value="F:hydrolase activity"/>
    <property type="evidence" value="ECO:0007669"/>
    <property type="project" value="InterPro"/>
</dbReference>
<organism evidence="2 3">
    <name type="scientific">Caloramator quimbayensis</name>
    <dbReference type="NCBI Taxonomy" id="1147123"/>
    <lineage>
        <taxon>Bacteria</taxon>
        <taxon>Bacillati</taxon>
        <taxon>Bacillota</taxon>
        <taxon>Clostridia</taxon>
        <taxon>Eubacteriales</taxon>
        <taxon>Clostridiaceae</taxon>
        <taxon>Caloramator</taxon>
    </lineage>
</organism>
<dbReference type="OrthoDB" id="9809781at2"/>
<dbReference type="PROSITE" id="PS51781">
    <property type="entry name" value="SH3B"/>
    <property type="match status" value="1"/>
</dbReference>
<dbReference type="Gene3D" id="2.60.40.10">
    <property type="entry name" value="Immunoglobulins"/>
    <property type="match status" value="1"/>
</dbReference>
<dbReference type="Gene3D" id="3.60.21.10">
    <property type="match status" value="1"/>
</dbReference>
<dbReference type="Pfam" id="PF19077">
    <property type="entry name" value="Big_13"/>
    <property type="match status" value="1"/>
</dbReference>
<dbReference type="Pfam" id="PF09992">
    <property type="entry name" value="NAGPA"/>
    <property type="match status" value="1"/>
</dbReference>
<dbReference type="Gene3D" id="2.30.30.40">
    <property type="entry name" value="SH3 Domains"/>
    <property type="match status" value="1"/>
</dbReference>
<evidence type="ECO:0000259" key="1">
    <source>
        <dbReference type="PROSITE" id="PS51781"/>
    </source>
</evidence>
<dbReference type="SUPFAM" id="SSF49373">
    <property type="entry name" value="Invasin/intimin cell-adhesion fragments"/>
    <property type="match status" value="1"/>
</dbReference>
<dbReference type="RefSeq" id="WP_078697303.1">
    <property type="nucleotide sequence ID" value="NZ_FUYH01000021.1"/>
</dbReference>
<gene>
    <name evidence="2" type="ORF">SAMN05443428_12110</name>
</gene>
<dbReference type="InterPro" id="IPR013783">
    <property type="entry name" value="Ig-like_fold"/>
</dbReference>
<sequence length="1452" mass="159811">MMKNNIRVKGDVMKGKKRVFSLLTALLFTAGIFAFDVKKVKGTEIELYNKQIAKSIIYTEKQIYTSSNVKQRMNIITADLKDSDVNVIFSKAKDTVNKYNTLTQQIQREIFKGNNVVAGINGDMFSMTTGVSTGPQIKEGAILAGYFARSEEKIYPAFGIDQNKKPFIENIYMEGKLTANGETVDIFNINRESYKNNIIVLTPQINESKNIDFSSYASNGALTIVRGVKSPIKLGVEYEGIVESLGIGSKSIKIPEDCVVIASNGTKFDWIKSHVKEGDKIKFKFDFNKKGINEAIGTYAYIVKDGRALTVDEMVKNGAAYSQVTARKARSAVGITRDNKIIAVAVDYGKPSSGISDGITFSEMAKVMLDMGAVTAAALDGGGSTQMNVRLYGNNFIDVVNRPSDGRERAITNGILFVSSSSKTYEAGDIIVDKDIYIYKNSNFKFNLKGVDTNLNPINLSNSSIVWSTEGGIGSIDSNGNFKAASKASEGNVIASLKSTSGKAYVNVVDTLDSLSIKENGPVLLQTGAKKQFYLDAKCDGEIPVIISSSAAKWSVTGNIGTIDSNGVLNITSKKGYGTVTAEAGGLKASINVIVGQDSMVIDNFEHNDLKRYNIDGYIGGTASIASGVSKSGKYSLKVSYDTKGWTKQYNGTINIRPTFEDKNGNDINNLYTTFVRPKKIGMWVYGDGRAPWLRAVLTDGESNKRTVDIVQRINWTGWKYVDADIPSDMPLPISLDYFYMVECDKSLSYKGTVYFDDIRFTYTDNEDFKGPEFYNFKPDKNVYSSSTVISLSIKDKSGVDKKSIRTRLDGKAVTASFNEATGVLTYNAKNLTKGIHTFEVEASDKLSNSANPYFKRTFTVDLDKDVESPVISNITPLNNSVVKTSTPRISFNIKDNRSGVLSSDIFVYVDDKRLSAYYDWNSGWGYALPENLSKGEHTVLIYAKDKAGNMSDKITYKFTVDPIKGPDNGENFTVSFVSDSHDEGYAYEIYNIINSDNSQLVIQNGDIIDNDSQDEWQDAQKEVSIIKNKPIMFNAGNHEAFSGNLNNYIKNFGSPTYSFEFGNSLFISLNSAIGQSITASDPTQFDYLQRLLNKTNKNNIFIYTHVPTRDSFKTGHQMVSSDASKLESMLSDYKKKYPSKNINVVFGHLHVFQSYSVGGVVYTIDGNAGNKRYVSPKDGGFLSYTKFTVSGNSVYKKVVPVVQNISILDTLKDISGEMKLPAGCTKQINLYGDFSMLYSDYIIPLTSFREKDVVWQTDNPSVVSVDKFGVIKTLKAGTANIRANLLGKTAEIKIIVTDKNDIIPAGFSLIPSYISILSGKSVTLEAAAYDIYGNSYDIDNSLINFKVDNILGSIKNGVFTASSTYKDVSGEITVEFKGLTAKCKVDVVKLKTKYVTITASSLTVRDTASIKGKELGKLAKGTKVEVIDEVNGWYKINFNGKIGYILKDYTK</sequence>
<dbReference type="Pfam" id="PF08239">
    <property type="entry name" value="SH3_3"/>
    <property type="match status" value="1"/>
</dbReference>
<protein>
    <submittedName>
        <fullName evidence="2">Calcineurin-like phosphoesterase</fullName>
    </submittedName>
</protein>
<name>A0A1T4Y3M1_9CLOT</name>
<dbReference type="PANTHER" id="PTHR40446">
    <property type="entry name" value="N-ACETYLGLUCOSAMINE-1-PHOSPHODIESTER ALPHA-N-ACETYLGLUCOSAMINIDASE"/>
    <property type="match status" value="1"/>
</dbReference>
<dbReference type="InterPro" id="IPR044016">
    <property type="entry name" value="Big_13"/>
</dbReference>
<evidence type="ECO:0000313" key="2">
    <source>
        <dbReference type="EMBL" id="SKA96424.1"/>
    </source>
</evidence>